<evidence type="ECO:0000313" key="6">
    <source>
        <dbReference type="EMBL" id="CAF1500899.1"/>
    </source>
</evidence>
<gene>
    <name evidence="3" type="ORF">BJG266_LOCUS17856</name>
    <name evidence="4" type="ORF">JYZ213_LOCUS31296</name>
    <name evidence="7" type="ORF">OXD698_LOCUS34511</name>
    <name evidence="5" type="ORF">QVE165_LOCUS43434</name>
    <name evidence="6" type="ORF">QVE165_LOCUS43497</name>
</gene>
<dbReference type="OrthoDB" id="10016956at2759"/>
<accession>A0A819TVB5</accession>
<dbReference type="Proteomes" id="UP000663845">
    <property type="component" value="Unassembled WGS sequence"/>
</dbReference>
<dbReference type="Proteomes" id="UP000663844">
    <property type="component" value="Unassembled WGS sequence"/>
</dbReference>
<dbReference type="EMBL" id="CAJNOM010000560">
    <property type="protein sequence ID" value="CAF1500899.1"/>
    <property type="molecule type" value="Genomic_DNA"/>
</dbReference>
<keyword evidence="8" id="KW-1185">Reference proteome</keyword>
<organism evidence="7 9">
    <name type="scientific">Adineta steineri</name>
    <dbReference type="NCBI Taxonomy" id="433720"/>
    <lineage>
        <taxon>Eukaryota</taxon>
        <taxon>Metazoa</taxon>
        <taxon>Spiralia</taxon>
        <taxon>Gnathifera</taxon>
        <taxon>Rotifera</taxon>
        <taxon>Eurotatoria</taxon>
        <taxon>Bdelloidea</taxon>
        <taxon>Adinetida</taxon>
        <taxon>Adinetidae</taxon>
        <taxon>Adineta</taxon>
    </lineage>
</organism>
<dbReference type="EMBL" id="CAJNOI010000089">
    <property type="protein sequence ID" value="CAF1037111.1"/>
    <property type="molecule type" value="Genomic_DNA"/>
</dbReference>
<dbReference type="EMBL" id="CAJNOM010000558">
    <property type="protein sequence ID" value="CAF1499868.1"/>
    <property type="molecule type" value="Genomic_DNA"/>
</dbReference>
<protein>
    <submittedName>
        <fullName evidence="7">Uncharacterized protein</fullName>
    </submittedName>
</protein>
<evidence type="ECO:0000313" key="8">
    <source>
        <dbReference type="Proteomes" id="UP000663832"/>
    </source>
</evidence>
<evidence type="ECO:0000256" key="2">
    <source>
        <dbReference type="SAM" id="Phobius"/>
    </source>
</evidence>
<evidence type="ECO:0000313" key="7">
    <source>
        <dbReference type="EMBL" id="CAF4084344.1"/>
    </source>
</evidence>
<sequence>MSDEATIEEEADAEHPSTTSRPETDTGLLKWSYIFEIVAKQWTIFLVLSIGIAVFLYMSRKKRTVRKDLSSAIKRDHAQRISQASAKPTFYKRE</sequence>
<dbReference type="EMBL" id="CAJOAZ010005024">
    <property type="protein sequence ID" value="CAF4084344.1"/>
    <property type="molecule type" value="Genomic_DNA"/>
</dbReference>
<feature type="compositionally biased region" description="Acidic residues" evidence="1">
    <location>
        <begin position="1"/>
        <end position="12"/>
    </location>
</feature>
<evidence type="ECO:0000256" key="1">
    <source>
        <dbReference type="SAM" id="MobiDB-lite"/>
    </source>
</evidence>
<keyword evidence="2" id="KW-0472">Membrane</keyword>
<keyword evidence="2" id="KW-1133">Transmembrane helix</keyword>
<dbReference type="Proteomes" id="UP000663832">
    <property type="component" value="Unassembled WGS sequence"/>
</dbReference>
<feature type="transmembrane region" description="Helical" evidence="2">
    <location>
        <begin position="39"/>
        <end position="58"/>
    </location>
</feature>
<keyword evidence="2" id="KW-0812">Transmembrane</keyword>
<feature type="region of interest" description="Disordered" evidence="1">
    <location>
        <begin position="1"/>
        <end position="25"/>
    </location>
</feature>
<reference evidence="7" key="1">
    <citation type="submission" date="2021-02" db="EMBL/GenBank/DDBJ databases">
        <authorList>
            <person name="Nowell W R."/>
        </authorList>
    </citation>
    <scope>NUCLEOTIDE SEQUENCE</scope>
</reference>
<dbReference type="Proteomes" id="UP000663877">
    <property type="component" value="Unassembled WGS sequence"/>
</dbReference>
<evidence type="ECO:0000313" key="9">
    <source>
        <dbReference type="Proteomes" id="UP000663844"/>
    </source>
</evidence>
<dbReference type="EMBL" id="CAJNOG010000524">
    <property type="protein sequence ID" value="CAF1282173.1"/>
    <property type="molecule type" value="Genomic_DNA"/>
</dbReference>
<comment type="caution">
    <text evidence="7">The sequence shown here is derived from an EMBL/GenBank/DDBJ whole genome shotgun (WGS) entry which is preliminary data.</text>
</comment>
<name>A0A819TVB5_9BILA</name>
<evidence type="ECO:0000313" key="3">
    <source>
        <dbReference type="EMBL" id="CAF1037111.1"/>
    </source>
</evidence>
<dbReference type="AlphaFoldDB" id="A0A819TVB5"/>
<evidence type="ECO:0000313" key="5">
    <source>
        <dbReference type="EMBL" id="CAF1499868.1"/>
    </source>
</evidence>
<proteinExistence type="predicted"/>
<evidence type="ECO:0000313" key="4">
    <source>
        <dbReference type="EMBL" id="CAF1282173.1"/>
    </source>
</evidence>